<reference evidence="2 3" key="1">
    <citation type="submission" date="2016-06" db="EMBL/GenBank/DDBJ databases">
        <authorList>
            <person name="Kjaerup R.B."/>
            <person name="Dalgaard T.S."/>
            <person name="Juul-Madsen H.R."/>
        </authorList>
    </citation>
    <scope>NUCLEOTIDE SEQUENCE [LARGE SCALE GENOMIC DNA]</scope>
    <source>
        <strain evidence="2 3">E3012</strain>
    </source>
</reference>
<keyword evidence="1" id="KW-0812">Transmembrane</keyword>
<name>A0A1B9D6T3_MYCMA</name>
<accession>A0A1B9D6T3</accession>
<comment type="caution">
    <text evidence="2">The sequence shown here is derived from an EMBL/GenBank/DDBJ whole genome shotgun (WGS) entry which is preliminary data.</text>
</comment>
<evidence type="ECO:0000256" key="1">
    <source>
        <dbReference type="SAM" id="Phobius"/>
    </source>
</evidence>
<organism evidence="2 3">
    <name type="scientific">Mycobacterium malmoense</name>
    <dbReference type="NCBI Taxonomy" id="1780"/>
    <lineage>
        <taxon>Bacteria</taxon>
        <taxon>Bacillati</taxon>
        <taxon>Actinomycetota</taxon>
        <taxon>Actinomycetes</taxon>
        <taxon>Mycobacteriales</taxon>
        <taxon>Mycobacteriaceae</taxon>
        <taxon>Mycobacterium</taxon>
    </lineage>
</organism>
<dbReference type="RefSeq" id="WP_065443241.1">
    <property type="nucleotide sequence ID" value="NZ_MBEE01000150.1"/>
</dbReference>
<evidence type="ECO:0008006" key="4">
    <source>
        <dbReference type="Google" id="ProtNLM"/>
    </source>
</evidence>
<evidence type="ECO:0000313" key="3">
    <source>
        <dbReference type="Proteomes" id="UP000092683"/>
    </source>
</evidence>
<gene>
    <name evidence="2" type="ORF">A5677_22285</name>
</gene>
<keyword evidence="1" id="KW-0472">Membrane</keyword>
<feature type="transmembrane region" description="Helical" evidence="1">
    <location>
        <begin position="139"/>
        <end position="167"/>
    </location>
</feature>
<dbReference type="EMBL" id="MBEE01000150">
    <property type="protein sequence ID" value="OCB51544.1"/>
    <property type="molecule type" value="Genomic_DNA"/>
</dbReference>
<protein>
    <recommendedName>
        <fullName evidence="4">DUF3592 domain-containing protein</fullName>
    </recommendedName>
</protein>
<dbReference type="AlphaFoldDB" id="A0A1B9D6T3"/>
<dbReference type="Proteomes" id="UP000092683">
    <property type="component" value="Unassembled WGS sequence"/>
</dbReference>
<sequence length="188" mass="20769">MPQSRRPCERLVNHAKRLLHILIHGRSERPPNTPSRIALRWARIAVLIVTGLVTLQSVLLVAGAWRDDLAIGHHMGVAQAEVLSAGPRRSTIEFVTPERVTYRPELGVLYPSHLATGMRIYVEYNKNDPNLVRVQHRNAGLAIIPAGSIAVVCWLVAAVLLVGLALLDKLLDRRAEGSDQQISHDVCP</sequence>
<proteinExistence type="predicted"/>
<evidence type="ECO:0000313" key="2">
    <source>
        <dbReference type="EMBL" id="OCB51544.1"/>
    </source>
</evidence>
<feature type="transmembrane region" description="Helical" evidence="1">
    <location>
        <begin position="44"/>
        <end position="65"/>
    </location>
</feature>
<keyword evidence="1" id="KW-1133">Transmembrane helix</keyword>